<accession>A0A7R8W105</accession>
<evidence type="ECO:0000256" key="4">
    <source>
        <dbReference type="SAM" id="MobiDB-lite"/>
    </source>
</evidence>
<dbReference type="Pfam" id="PF05147">
    <property type="entry name" value="LANC_like"/>
    <property type="match status" value="2"/>
</dbReference>
<dbReference type="InterPro" id="IPR012341">
    <property type="entry name" value="6hp_glycosidase-like_sf"/>
</dbReference>
<dbReference type="GO" id="GO:0005975">
    <property type="term" value="P:carbohydrate metabolic process"/>
    <property type="evidence" value="ECO:0007669"/>
    <property type="project" value="InterPro"/>
</dbReference>
<proteinExistence type="inferred from homology"/>
<dbReference type="PANTHER" id="PTHR12736">
    <property type="entry name" value="LANC-LIKE PROTEIN"/>
    <property type="match status" value="1"/>
</dbReference>
<feature type="binding site" evidence="3">
    <location>
        <position position="394"/>
    </location>
    <ligand>
        <name>Zn(2+)</name>
        <dbReference type="ChEBI" id="CHEBI:29105"/>
    </ligand>
</feature>
<dbReference type="InterPro" id="IPR007822">
    <property type="entry name" value="LANC-like"/>
</dbReference>
<evidence type="ECO:0000313" key="5">
    <source>
        <dbReference type="EMBL" id="CAD7222794.1"/>
    </source>
</evidence>
<gene>
    <name evidence="5" type="ORF">CTOB1V02_LOCUS791</name>
</gene>
<keyword evidence="3" id="KW-0479">Metal-binding</keyword>
<comment type="similarity">
    <text evidence="1">Belongs to the LanC-like protein family.</text>
</comment>
<feature type="compositionally biased region" description="Basic and acidic residues" evidence="4">
    <location>
        <begin position="481"/>
        <end position="492"/>
    </location>
</feature>
<reference evidence="5" key="1">
    <citation type="submission" date="2020-11" db="EMBL/GenBank/DDBJ databases">
        <authorList>
            <person name="Tran Van P."/>
        </authorList>
    </citation>
    <scope>NUCLEOTIDE SEQUENCE</scope>
</reference>
<organism evidence="5">
    <name type="scientific">Cyprideis torosa</name>
    <dbReference type="NCBI Taxonomy" id="163714"/>
    <lineage>
        <taxon>Eukaryota</taxon>
        <taxon>Metazoa</taxon>
        <taxon>Ecdysozoa</taxon>
        <taxon>Arthropoda</taxon>
        <taxon>Crustacea</taxon>
        <taxon>Oligostraca</taxon>
        <taxon>Ostracoda</taxon>
        <taxon>Podocopa</taxon>
        <taxon>Podocopida</taxon>
        <taxon>Cytherocopina</taxon>
        <taxon>Cytheroidea</taxon>
        <taxon>Cytherideidae</taxon>
        <taxon>Cyprideis</taxon>
    </lineage>
</organism>
<feature type="binding site" evidence="3">
    <location>
        <position position="348"/>
    </location>
    <ligand>
        <name>Zn(2+)</name>
        <dbReference type="ChEBI" id="CHEBI:29105"/>
    </ligand>
</feature>
<evidence type="ECO:0000256" key="3">
    <source>
        <dbReference type="PIRSR" id="PIRSR607822-1"/>
    </source>
</evidence>
<dbReference type="EMBL" id="OB660105">
    <property type="protein sequence ID" value="CAD7222794.1"/>
    <property type="molecule type" value="Genomic_DNA"/>
</dbReference>
<dbReference type="SUPFAM" id="SSF158745">
    <property type="entry name" value="LanC-like"/>
    <property type="match status" value="2"/>
</dbReference>
<dbReference type="FunFam" id="1.50.10.10:FF:000012">
    <property type="entry name" value="LanC-like protein 3"/>
    <property type="match status" value="1"/>
</dbReference>
<dbReference type="CDD" id="cd04794">
    <property type="entry name" value="euk_LANCL"/>
    <property type="match status" value="2"/>
</dbReference>
<dbReference type="PANTHER" id="PTHR12736:SF7">
    <property type="entry name" value="LANC-LIKE PROTEIN 3"/>
    <property type="match status" value="1"/>
</dbReference>
<dbReference type="Gene3D" id="1.50.10.10">
    <property type="match status" value="2"/>
</dbReference>
<dbReference type="PRINTS" id="PR01951">
    <property type="entry name" value="LANCEUKARYTE"/>
</dbReference>
<evidence type="ECO:0000256" key="1">
    <source>
        <dbReference type="ARBA" id="ARBA00007179"/>
    </source>
</evidence>
<keyword evidence="3" id="KW-0862">Zinc</keyword>
<feature type="region of interest" description="Disordered" evidence="4">
    <location>
        <begin position="477"/>
        <end position="497"/>
    </location>
</feature>
<dbReference type="SMART" id="SM01260">
    <property type="entry name" value="LANC_like"/>
    <property type="match status" value="2"/>
</dbReference>
<dbReference type="GO" id="GO:0005886">
    <property type="term" value="C:plasma membrane"/>
    <property type="evidence" value="ECO:0007669"/>
    <property type="project" value="TreeGrafter"/>
</dbReference>
<feature type="binding site" evidence="3">
    <location>
        <position position="395"/>
    </location>
    <ligand>
        <name>Zn(2+)</name>
        <dbReference type="ChEBI" id="CHEBI:29105"/>
    </ligand>
</feature>
<dbReference type="GO" id="GO:0031179">
    <property type="term" value="P:peptide modification"/>
    <property type="evidence" value="ECO:0007669"/>
    <property type="project" value="InterPro"/>
</dbReference>
<protein>
    <recommendedName>
        <fullName evidence="2">LanC-like protein 3 homolog</fullName>
    </recommendedName>
</protein>
<dbReference type="AlphaFoldDB" id="A0A7R8W105"/>
<dbReference type="InterPro" id="IPR020464">
    <property type="entry name" value="LanC-like_prot_euk"/>
</dbReference>
<dbReference type="GO" id="GO:0046872">
    <property type="term" value="F:metal ion binding"/>
    <property type="evidence" value="ECO:0007669"/>
    <property type="project" value="UniProtKB-KW"/>
</dbReference>
<dbReference type="OrthoDB" id="10257263at2759"/>
<evidence type="ECO:0000256" key="2">
    <source>
        <dbReference type="ARBA" id="ARBA00069999"/>
    </source>
</evidence>
<sequence length="1008" mass="113980">MASLCHKNLITKSCRSFFRFLKPNPKSPITVNKLFLLIVPVFVQFSEGTAREGTSSMVRYFSNPFQDLRSDAFVNMTGHERLIRERLMHVVETVDEKQPRSEKAMDGGLYVGSAGLAYMYLHLAGLPTFREQRRGLLEKAEEWIKPSLVFYSSSRYRPDATDACAFILGSCGAWAVGAVIAHHLGDRETAGRRLREFQKGATACLPIDYFRHGGDEMLVGRAGYLLGCRWLASQLGQEPINQKHRFALLDVMVESGMRYAKNHKSFIPLMYSYYGTEYLGAAHGLCGILFVMLQNQDWLAQSPHKDVVRAAMDAFMNLQTEEGNFPCAMDDLVGRRNRRPEDELVHWCHGAPGAVYCVAKAYLTWNDEKYLKSLRRAADLVWEKGLLLKGPGICHGVAGNAEVFLLLYRLTKEQKYLHRALKFQEFLFSEDMKRARTPDTPYSLYEGLAGTACFLGDMLHPDLAHFPFMDVKTGSPFSKRGGREREKTDARKNPNARGGQVEVEVWNSTIVVPEDLNFYDTYQLVGQKVKKTRSTVPDVTINADTFARAHGWYFPNPYSDYGTGSTSSLSSSLQKTRAKIRERLKGMVEVIESKLPRDEDAMDGALYTGSSGAGYMYLHISTAPSFHAEKQALLERGEGWIERSLAFFTSKRYRADITDSCGFLLGSSGVWAVGAAIAHELDEHFGRVAESRKSENATTTLRDSKKVDSRLARFAKGATKCLPIDFFRPGGDEMLVGRAGYLIGVKWLSVQLDREVIPRNIRYPLLDAVVKSGIRYSRKNNSSVPLMYSYYGTEYLGAAHGLAGILFALLIHDDWFRQSMHQKTKVYKWHTMFFLSVPCGSVIRRSVDVLVSMQTEEGNWRVYLDEEARSRSKAKEPTKIQWCHGAPGIVFCLAKAYLVWGDEKYLNSLRKAADLTWEKGLLWKGPGLCHGVAGNAEVFLLLYRLTKEEKYLYRAMKFQEFLFSSEIRRARTPDTPYSLYEGLAGTACFLVDLLHPEEARFPFMNVFS</sequence>
<dbReference type="PRINTS" id="PR01950">
    <property type="entry name" value="LANCSUPER"/>
</dbReference>
<name>A0A7R8W105_9CRUS</name>